<evidence type="ECO:0000256" key="1">
    <source>
        <dbReference type="ARBA" id="ARBA00007754"/>
    </source>
</evidence>
<dbReference type="KEGG" id="dth:DICTH_0466"/>
<evidence type="ECO:0000256" key="2">
    <source>
        <dbReference type="ARBA" id="ARBA00022801"/>
    </source>
</evidence>
<dbReference type="InterPro" id="IPR022790">
    <property type="entry name" value="GH26_dom"/>
</dbReference>
<evidence type="ECO:0000256" key="4">
    <source>
        <dbReference type="PROSITE-ProRule" id="PRU01100"/>
    </source>
</evidence>
<dbReference type="InterPro" id="IPR017853">
    <property type="entry name" value="GH"/>
</dbReference>
<keyword evidence="7" id="KW-1185">Reference proteome</keyword>
<dbReference type="PRINTS" id="PR00739">
    <property type="entry name" value="GLHYDRLASE26"/>
</dbReference>
<accession>B5YCU0</accession>
<dbReference type="STRING" id="309799.DICTH_0466"/>
<dbReference type="PaxDb" id="309799-DICTH_0466"/>
<name>B5YCU0_DICT6</name>
<dbReference type="InterPro" id="IPR000805">
    <property type="entry name" value="Glyco_hydro_26"/>
</dbReference>
<evidence type="ECO:0000313" key="7">
    <source>
        <dbReference type="Proteomes" id="UP000001733"/>
    </source>
</evidence>
<organism evidence="6 7">
    <name type="scientific">Dictyoglomus thermophilum (strain ATCC 35947 / DSM 3960 / H-6-12)</name>
    <dbReference type="NCBI Taxonomy" id="309799"/>
    <lineage>
        <taxon>Bacteria</taxon>
        <taxon>Pseudomonadati</taxon>
        <taxon>Dictyoglomota</taxon>
        <taxon>Dictyoglomia</taxon>
        <taxon>Dictyoglomales</taxon>
        <taxon>Dictyoglomaceae</taxon>
        <taxon>Dictyoglomus</taxon>
    </lineage>
</organism>
<dbReference type="AlphaFoldDB" id="B5YCU0"/>
<evidence type="ECO:0000256" key="3">
    <source>
        <dbReference type="ARBA" id="ARBA00023295"/>
    </source>
</evidence>
<dbReference type="EMBL" id="CP001146">
    <property type="protein sequence ID" value="ACI19014.1"/>
    <property type="molecule type" value="Genomic_DNA"/>
</dbReference>
<dbReference type="SUPFAM" id="SSF51445">
    <property type="entry name" value="(Trans)glycosidases"/>
    <property type="match status" value="1"/>
</dbReference>
<reference evidence="6 7" key="1">
    <citation type="journal article" date="2014" name="Genome Announc.">
        <title>Complete Genome Sequence of the Extreme Thermophile Dictyoglomus thermophilum H-6-12.</title>
        <authorList>
            <person name="Coil D.A."/>
            <person name="Badger J.H."/>
            <person name="Forberger H.C."/>
            <person name="Riggs F."/>
            <person name="Madupu R."/>
            <person name="Fedorova N."/>
            <person name="Ward N."/>
            <person name="Robb F.T."/>
            <person name="Eisen J.A."/>
        </authorList>
    </citation>
    <scope>NUCLEOTIDE SEQUENCE [LARGE SCALE GENOMIC DNA]</scope>
    <source>
        <strain evidence="7">ATCC 35947 / DSM 3960 / H-6-12</strain>
    </source>
</reference>
<keyword evidence="3 4" id="KW-0326">Glycosidase</keyword>
<dbReference type="Gene3D" id="3.20.20.80">
    <property type="entry name" value="Glycosidases"/>
    <property type="match status" value="1"/>
</dbReference>
<dbReference type="eggNOG" id="COG4124">
    <property type="taxonomic scope" value="Bacteria"/>
</dbReference>
<feature type="active site" description="Nucleophile" evidence="4">
    <location>
        <position position="370"/>
    </location>
</feature>
<comment type="similarity">
    <text evidence="1 4">Belongs to the glycosyl hydrolase 26 family.</text>
</comment>
<dbReference type="CAZy" id="GH26">
    <property type="family name" value="Glycoside Hydrolase Family 26"/>
</dbReference>
<dbReference type="HOGENOM" id="CLU_016930_1_1_0"/>
<dbReference type="GO" id="GO:0006080">
    <property type="term" value="P:substituted mannan metabolic process"/>
    <property type="evidence" value="ECO:0007669"/>
    <property type="project" value="InterPro"/>
</dbReference>
<dbReference type="PANTHER" id="PTHR40079">
    <property type="entry name" value="MANNAN ENDO-1,4-BETA-MANNOSIDASE E-RELATED"/>
    <property type="match status" value="1"/>
</dbReference>
<gene>
    <name evidence="6" type="ordered locus">DICTH_0466</name>
</gene>
<dbReference type="Pfam" id="PF02156">
    <property type="entry name" value="Glyco_hydro_26"/>
    <property type="match status" value="1"/>
</dbReference>
<feature type="domain" description="GH26" evidence="5">
    <location>
        <begin position="120"/>
        <end position="422"/>
    </location>
</feature>
<keyword evidence="2 4" id="KW-0378">Hydrolase</keyword>
<protein>
    <submittedName>
        <fullName evidence="6">Beta-mannanase</fullName>
    </submittedName>
</protein>
<sequence>MRISKFEEKKIDLYSREIRILEAEFKIESFGYYDFYLNYEPIENFSKSYVFINNLAYGEVQFYEGKNYSYLGELKLKPEKYTFQIAFPYEDFKINFLEIKEKDQSNSKIKNFKIRNNLSDNAKRILEFFQKIYANYIIAGQHTNTSAGPEIAYIEYITGEKPALRGFDLLSYTPATKTQEMTPHAIIEIEGNKGSIEKALEWGRDFGGIVTFCWHWYAPLGGKDKTFYTINTDFDLEKALIEGTEENKALLRDIYMIGEKLSIFRGLDLPILWRPLHEADGRWFWWGAKGPENYKKLYHLLYEILTEKFKLNNLIWIWNAPHPDWEIEEDLYDIAGIDNYVPPGNHGPMKFSYDLLLKLTDYRKLVALTENGPIPDPDLLFEYEAYFLWFMPWFGDFVFNESFNSKEHLKKVYNHEKVITLNKLRKLFSMR</sequence>
<feature type="active site" description="Proton donor" evidence="4">
    <location>
        <position position="278"/>
    </location>
</feature>
<evidence type="ECO:0000259" key="5">
    <source>
        <dbReference type="PROSITE" id="PS51764"/>
    </source>
</evidence>
<dbReference type="Proteomes" id="UP000001733">
    <property type="component" value="Chromosome"/>
</dbReference>
<dbReference type="PANTHER" id="PTHR40079:SF4">
    <property type="entry name" value="GH26 DOMAIN-CONTAINING PROTEIN-RELATED"/>
    <property type="match status" value="1"/>
</dbReference>
<dbReference type="GO" id="GO:0016985">
    <property type="term" value="F:mannan endo-1,4-beta-mannosidase activity"/>
    <property type="evidence" value="ECO:0007669"/>
    <property type="project" value="InterPro"/>
</dbReference>
<dbReference type="PROSITE" id="PS51764">
    <property type="entry name" value="GH26"/>
    <property type="match status" value="1"/>
</dbReference>
<dbReference type="RefSeq" id="WP_012547646.1">
    <property type="nucleotide sequence ID" value="NC_011297.1"/>
</dbReference>
<proteinExistence type="inferred from homology"/>
<evidence type="ECO:0000313" key="6">
    <source>
        <dbReference type="EMBL" id="ACI19014.1"/>
    </source>
</evidence>